<dbReference type="RefSeq" id="WP_142260217.1">
    <property type="nucleotide sequence ID" value="NZ_BMPV01000001.1"/>
</dbReference>
<feature type="region of interest" description="Disordered" evidence="1">
    <location>
        <begin position="1"/>
        <end position="108"/>
    </location>
</feature>
<accession>A0A543J0G7</accession>
<keyword evidence="4" id="KW-1185">Reference proteome</keyword>
<feature type="compositionally biased region" description="Pro residues" evidence="1">
    <location>
        <begin position="21"/>
        <end position="56"/>
    </location>
</feature>
<dbReference type="Proteomes" id="UP000319213">
    <property type="component" value="Unassembled WGS sequence"/>
</dbReference>
<evidence type="ECO:0000256" key="1">
    <source>
        <dbReference type="SAM" id="MobiDB-lite"/>
    </source>
</evidence>
<feature type="transmembrane region" description="Helical" evidence="2">
    <location>
        <begin position="117"/>
        <end position="138"/>
    </location>
</feature>
<proteinExistence type="predicted"/>
<evidence type="ECO:0000256" key="2">
    <source>
        <dbReference type="SAM" id="Phobius"/>
    </source>
</evidence>
<feature type="compositionally biased region" description="Pro residues" evidence="1">
    <location>
        <begin position="70"/>
        <end position="108"/>
    </location>
</feature>
<evidence type="ECO:0000313" key="4">
    <source>
        <dbReference type="Proteomes" id="UP000319213"/>
    </source>
</evidence>
<reference evidence="3 4" key="1">
    <citation type="submission" date="2019-06" db="EMBL/GenBank/DDBJ databases">
        <title>Sequencing the genomes of 1000 actinobacteria strains.</title>
        <authorList>
            <person name="Klenk H.-P."/>
        </authorList>
    </citation>
    <scope>NUCLEOTIDE SEQUENCE [LARGE SCALE GENOMIC DNA]</scope>
    <source>
        <strain evidence="3 4">DSM 43186</strain>
    </source>
</reference>
<dbReference type="AlphaFoldDB" id="A0A543J0G7"/>
<evidence type="ECO:0000313" key="3">
    <source>
        <dbReference type="EMBL" id="TQM76317.1"/>
    </source>
</evidence>
<feature type="transmembrane region" description="Helical" evidence="2">
    <location>
        <begin position="258"/>
        <end position="281"/>
    </location>
</feature>
<feature type="region of interest" description="Disordered" evidence="1">
    <location>
        <begin position="146"/>
        <end position="166"/>
    </location>
</feature>
<keyword evidence="2" id="KW-1133">Transmembrane helix</keyword>
<protein>
    <submittedName>
        <fullName evidence="3">Uncharacterized protein</fullName>
    </submittedName>
</protein>
<comment type="caution">
    <text evidence="3">The sequence shown here is derived from an EMBL/GenBank/DDBJ whole genome shotgun (WGS) entry which is preliminary data.</text>
</comment>
<gene>
    <name evidence="3" type="ORF">FHX40_3050</name>
</gene>
<dbReference type="EMBL" id="VFPQ01000001">
    <property type="protein sequence ID" value="TQM76317.1"/>
    <property type="molecule type" value="Genomic_DNA"/>
</dbReference>
<dbReference type="OrthoDB" id="3543267at2"/>
<organism evidence="3 4">
    <name type="scientific">Thermopolyspora flexuosa</name>
    <dbReference type="NCBI Taxonomy" id="103836"/>
    <lineage>
        <taxon>Bacteria</taxon>
        <taxon>Bacillati</taxon>
        <taxon>Actinomycetota</taxon>
        <taxon>Actinomycetes</taxon>
        <taxon>Streptosporangiales</taxon>
        <taxon>Streptosporangiaceae</taxon>
        <taxon>Thermopolyspora</taxon>
    </lineage>
</organism>
<sequence length="300" mass="30716">MSQSNDPRPEGQAPGPQGYGGPPPGPASGPAPQPPQPGPPPGSPYGPPPGSPPGFPSQPGSPHGSAPGPQQVPPPGAHHAPPYPPPSPGAPPPGYGPPPGGPGAPPPPPAAVGPRRVWILLAWLAFVASVVLGFMGVFSTVESVGEEAAPPRHFRSGEPATFEASPEDRPVLYASTSRPVNFVCEATTASGQGVPLTKPGYTMTFTAGGRVWEHVFDIGVTQPGTYRIVCEAPASSDVVFGVGKQFTSDQAASTVGGVLLWFALMFVTFAVAVVVTVLVLVRRSRARRRLAGPWPPYGGR</sequence>
<feature type="compositionally biased region" description="Low complexity" evidence="1">
    <location>
        <begin position="57"/>
        <end position="69"/>
    </location>
</feature>
<dbReference type="PRINTS" id="PR01217">
    <property type="entry name" value="PRICHEXTENSN"/>
</dbReference>
<keyword evidence="2" id="KW-0472">Membrane</keyword>
<keyword evidence="2" id="KW-0812">Transmembrane</keyword>
<name>A0A543J0G7_9ACTN</name>